<comment type="caution">
    <text evidence="2">The sequence shown here is derived from an EMBL/GenBank/DDBJ whole genome shotgun (WGS) entry which is preliminary data.</text>
</comment>
<gene>
    <name evidence="2" type="ORF">JHL22_05065</name>
</gene>
<protein>
    <submittedName>
        <fullName evidence="2">DUF4145 domain-containing protein</fullName>
    </submittedName>
</protein>
<dbReference type="RefSeq" id="WP_200234600.1">
    <property type="nucleotide sequence ID" value="NZ_JAENGP010000004.1"/>
</dbReference>
<evidence type="ECO:0000313" key="2">
    <source>
        <dbReference type="EMBL" id="MBK1780581.1"/>
    </source>
</evidence>
<name>A0ABS1EEF0_9BURK</name>
<sequence>MALTLVHDCPHCHSQNVGFTFANGVQTHTTISSSMGRCYAWSFMFTCNSCYMPVAITCHSHMRSFDSIRTHGNILQNGDYLAQDIFPHPEPIQIPEHIPAHIAENYLDAEYALKGKRWNSAAMAYRRVIELMTKDKLPEAKGNLADRINKLSVTDEIKEWSHELRFIGNDAAHDVENLGEKDALAAAELTYYILTYIYTLPTQIQLAREKE</sequence>
<evidence type="ECO:0000313" key="3">
    <source>
        <dbReference type="Proteomes" id="UP000635316"/>
    </source>
</evidence>
<dbReference type="Proteomes" id="UP000635316">
    <property type="component" value="Unassembled WGS sequence"/>
</dbReference>
<dbReference type="Pfam" id="PF13643">
    <property type="entry name" value="DUF4145"/>
    <property type="match status" value="1"/>
</dbReference>
<evidence type="ECO:0000259" key="1">
    <source>
        <dbReference type="Pfam" id="PF13643"/>
    </source>
</evidence>
<accession>A0ABS1EEF0</accession>
<dbReference type="EMBL" id="JAENGP010000004">
    <property type="protein sequence ID" value="MBK1780581.1"/>
    <property type="molecule type" value="Genomic_DNA"/>
</dbReference>
<proteinExistence type="predicted"/>
<organism evidence="2 3">
    <name type="scientific">Advenella mandrilli</name>
    <dbReference type="NCBI Taxonomy" id="2800330"/>
    <lineage>
        <taxon>Bacteria</taxon>
        <taxon>Pseudomonadati</taxon>
        <taxon>Pseudomonadota</taxon>
        <taxon>Betaproteobacteria</taxon>
        <taxon>Burkholderiales</taxon>
        <taxon>Alcaligenaceae</taxon>
    </lineage>
</organism>
<dbReference type="InterPro" id="IPR025285">
    <property type="entry name" value="DUF4145"/>
</dbReference>
<feature type="domain" description="DUF4145" evidence="1">
    <location>
        <begin position="118"/>
        <end position="190"/>
    </location>
</feature>
<keyword evidence="3" id="KW-1185">Reference proteome</keyword>
<reference evidence="2 3" key="1">
    <citation type="submission" date="2020-12" db="EMBL/GenBank/DDBJ databases">
        <authorList>
            <person name="Lu T."/>
            <person name="Wang Q."/>
            <person name="Han X."/>
        </authorList>
    </citation>
    <scope>NUCLEOTIDE SEQUENCE [LARGE SCALE GENOMIC DNA]</scope>
    <source>
        <strain evidence="2 3">WQ 585</strain>
    </source>
</reference>